<keyword evidence="3" id="KW-1185">Reference proteome</keyword>
<comment type="caution">
    <text evidence="2">The sequence shown here is derived from an EMBL/GenBank/DDBJ whole genome shotgun (WGS) entry which is preliminary data.</text>
</comment>
<name>A0A8H7MN13_9PLEO</name>
<feature type="compositionally biased region" description="Low complexity" evidence="1">
    <location>
        <begin position="22"/>
        <end position="50"/>
    </location>
</feature>
<gene>
    <name evidence="2" type="ORF">EKO04_000978</name>
</gene>
<organism evidence="2 3">
    <name type="scientific">Ascochyta lentis</name>
    <dbReference type="NCBI Taxonomy" id="205686"/>
    <lineage>
        <taxon>Eukaryota</taxon>
        <taxon>Fungi</taxon>
        <taxon>Dikarya</taxon>
        <taxon>Ascomycota</taxon>
        <taxon>Pezizomycotina</taxon>
        <taxon>Dothideomycetes</taxon>
        <taxon>Pleosporomycetidae</taxon>
        <taxon>Pleosporales</taxon>
        <taxon>Pleosporineae</taxon>
        <taxon>Didymellaceae</taxon>
        <taxon>Ascochyta</taxon>
    </lineage>
</organism>
<dbReference type="AlphaFoldDB" id="A0A8H7MN13"/>
<evidence type="ECO:0000313" key="2">
    <source>
        <dbReference type="EMBL" id="KAF9701107.1"/>
    </source>
</evidence>
<reference evidence="2" key="2">
    <citation type="submission" date="2020-09" db="EMBL/GenBank/DDBJ databases">
        <title>Reference genome assembly for Australian Ascochyta lentis isolate Al4.</title>
        <authorList>
            <person name="Lee R.C."/>
            <person name="Farfan-Caceres L.M."/>
            <person name="Debler J.W."/>
            <person name="Williams A.H."/>
            <person name="Henares B.M."/>
        </authorList>
    </citation>
    <scope>NUCLEOTIDE SEQUENCE</scope>
    <source>
        <strain evidence="2">Al4</strain>
    </source>
</reference>
<feature type="compositionally biased region" description="Basic and acidic residues" evidence="1">
    <location>
        <begin position="212"/>
        <end position="221"/>
    </location>
</feature>
<feature type="compositionally biased region" description="Polar residues" evidence="1">
    <location>
        <begin position="146"/>
        <end position="157"/>
    </location>
</feature>
<dbReference type="Proteomes" id="UP000651452">
    <property type="component" value="Unassembled WGS sequence"/>
</dbReference>
<feature type="region of interest" description="Disordered" evidence="1">
    <location>
        <begin position="212"/>
        <end position="243"/>
    </location>
</feature>
<dbReference type="OrthoDB" id="3794714at2759"/>
<accession>A0A8H7MN13</accession>
<feature type="region of interest" description="Disordered" evidence="1">
    <location>
        <begin position="1"/>
        <end position="193"/>
    </location>
</feature>
<sequence>MSSYGSAHSGHLHPGFQPPPQQRARSQSNPPYPTTPASASYPQQQQSSYFPQPPTSNPVAIPTSNNRRSLDNGHGYGSSPSYPLPSSPYSNSYPVQHLPPIPQQQPIPENYQYSTQPHQAVMSGEPVHHHRRRSSSSAYGYDARQSYESARSYQSSHSPRDYPSRQSQISYGNYEDRYNYSNPNEGHVPVYPDPVPVKEYGDWDKEEVSKYHKNKDLERRPTLGGSLMSLVRKGGKKLNGERR</sequence>
<evidence type="ECO:0000313" key="3">
    <source>
        <dbReference type="Proteomes" id="UP000651452"/>
    </source>
</evidence>
<reference evidence="2" key="1">
    <citation type="submission" date="2018-12" db="EMBL/GenBank/DDBJ databases">
        <authorList>
            <person name="Syme R.A."/>
            <person name="Farfan-Caceres L."/>
            <person name="Lichtenzveig J."/>
        </authorList>
    </citation>
    <scope>NUCLEOTIDE SEQUENCE</scope>
    <source>
        <strain evidence="2">Al4</strain>
    </source>
</reference>
<dbReference type="EMBL" id="RZGK01000002">
    <property type="protein sequence ID" value="KAF9701107.1"/>
    <property type="molecule type" value="Genomic_DNA"/>
</dbReference>
<evidence type="ECO:0000256" key="1">
    <source>
        <dbReference type="SAM" id="MobiDB-lite"/>
    </source>
</evidence>
<proteinExistence type="predicted"/>
<protein>
    <submittedName>
        <fullName evidence="2">Uncharacterized protein</fullName>
    </submittedName>
</protein>